<sequence>MLKCCCRCFNEVGLYPINDPKMQNHIQANIHSYPFSSEWASDYYRYFPSRYSHNCPPFEGIPYMYRDHHSYVPASSTISPFGSTPRTAVYESLQPFFVAGPINAGSQLMRSVPKKIDSENPVRSIPAAIFIPIPTTTALVFSPIHPESKGSQNTPPTNISQGWITSTTSISSTLTTEMSKVEEATMIAVTTVETTDLVHSNLADFNKKYSIYPLHEENVTMSDIATTGIENPQYLLPQNIDTGAISTSVQYSTRHVGDQSKEQILHQGGIKFEKNEHNSTDFGEVTYNETQHIDERANGTVEEKNGSIIAQVEISPGNNFYTGDIGTTANYSFSTTRENTQNFTDASFSHDILEPVIRITGSDSSLSSSRMLNLSDNMNVYGSDDVKAEMQSSIDETKSKNSDVNIHGTSEMQQNNFISVDNNKTAITKIMARHVISSIAVTNNNISTEFDDYTPEEHFSEQTPNDDKNGSWMITGWSWCVALLAKEILLIFTPNGL</sequence>
<accession>A0AAD4RC09</accession>
<keyword evidence="2" id="KW-1185">Reference proteome</keyword>
<name>A0AAD4RC09_9BILA</name>
<evidence type="ECO:0000313" key="2">
    <source>
        <dbReference type="Proteomes" id="UP001201812"/>
    </source>
</evidence>
<dbReference type="EMBL" id="JAKKPZ010000002">
    <property type="protein sequence ID" value="KAI1725764.1"/>
    <property type="molecule type" value="Genomic_DNA"/>
</dbReference>
<proteinExistence type="predicted"/>
<protein>
    <submittedName>
        <fullName evidence="1">Uncharacterized protein</fullName>
    </submittedName>
</protein>
<reference evidence="1" key="1">
    <citation type="submission" date="2022-01" db="EMBL/GenBank/DDBJ databases">
        <title>Genome Sequence Resource for Two Populations of Ditylenchus destructor, the Migratory Endoparasitic Phytonematode.</title>
        <authorList>
            <person name="Zhang H."/>
            <person name="Lin R."/>
            <person name="Xie B."/>
        </authorList>
    </citation>
    <scope>NUCLEOTIDE SEQUENCE</scope>
    <source>
        <strain evidence="1">BazhouSP</strain>
    </source>
</reference>
<gene>
    <name evidence="1" type="ORF">DdX_02442</name>
</gene>
<dbReference type="Proteomes" id="UP001201812">
    <property type="component" value="Unassembled WGS sequence"/>
</dbReference>
<comment type="caution">
    <text evidence="1">The sequence shown here is derived from an EMBL/GenBank/DDBJ whole genome shotgun (WGS) entry which is preliminary data.</text>
</comment>
<dbReference type="AlphaFoldDB" id="A0AAD4RC09"/>
<evidence type="ECO:0000313" key="1">
    <source>
        <dbReference type="EMBL" id="KAI1725764.1"/>
    </source>
</evidence>
<organism evidence="1 2">
    <name type="scientific">Ditylenchus destructor</name>
    <dbReference type="NCBI Taxonomy" id="166010"/>
    <lineage>
        <taxon>Eukaryota</taxon>
        <taxon>Metazoa</taxon>
        <taxon>Ecdysozoa</taxon>
        <taxon>Nematoda</taxon>
        <taxon>Chromadorea</taxon>
        <taxon>Rhabditida</taxon>
        <taxon>Tylenchina</taxon>
        <taxon>Tylenchomorpha</taxon>
        <taxon>Sphaerularioidea</taxon>
        <taxon>Anguinidae</taxon>
        <taxon>Anguininae</taxon>
        <taxon>Ditylenchus</taxon>
    </lineage>
</organism>